<feature type="domain" description="Cation efflux protein transmembrane" evidence="8">
    <location>
        <begin position="8"/>
        <end position="190"/>
    </location>
</feature>
<dbReference type="GO" id="GO:0016020">
    <property type="term" value="C:membrane"/>
    <property type="evidence" value="ECO:0007669"/>
    <property type="project" value="UniProtKB-SubCell"/>
</dbReference>
<keyword evidence="10" id="KW-1185">Reference proteome</keyword>
<feature type="transmembrane region" description="Helical" evidence="7">
    <location>
        <begin position="53"/>
        <end position="71"/>
    </location>
</feature>
<evidence type="ECO:0000259" key="8">
    <source>
        <dbReference type="Pfam" id="PF01545"/>
    </source>
</evidence>
<dbReference type="GO" id="GO:0008324">
    <property type="term" value="F:monoatomic cation transmembrane transporter activity"/>
    <property type="evidence" value="ECO:0007669"/>
    <property type="project" value="InterPro"/>
</dbReference>
<gene>
    <name evidence="9" type="ORF">FQ775_14985</name>
</gene>
<evidence type="ECO:0000256" key="3">
    <source>
        <dbReference type="ARBA" id="ARBA00022692"/>
    </source>
</evidence>
<feature type="region of interest" description="Disordered" evidence="6">
    <location>
        <begin position="268"/>
        <end position="298"/>
    </location>
</feature>
<accession>A0A5B8L6E9</accession>
<organism evidence="9 10">
    <name type="scientific">Nitratireductor mangrovi</name>
    <dbReference type="NCBI Taxonomy" id="2599600"/>
    <lineage>
        <taxon>Bacteria</taxon>
        <taxon>Pseudomonadati</taxon>
        <taxon>Pseudomonadota</taxon>
        <taxon>Alphaproteobacteria</taxon>
        <taxon>Hyphomicrobiales</taxon>
        <taxon>Phyllobacteriaceae</taxon>
        <taxon>Nitratireductor</taxon>
    </lineage>
</organism>
<reference evidence="9" key="1">
    <citation type="submission" date="2020-04" db="EMBL/GenBank/DDBJ databases">
        <title>Nitratireductor sp. nov. isolated from mangrove soil.</title>
        <authorList>
            <person name="Ye Y."/>
        </authorList>
    </citation>
    <scope>NUCLEOTIDE SEQUENCE</scope>
    <source>
        <strain evidence="9">SY7</strain>
    </source>
</reference>
<dbReference type="PANTHER" id="PTHR43840:SF15">
    <property type="entry name" value="MITOCHONDRIAL METAL TRANSPORTER 1-RELATED"/>
    <property type="match status" value="1"/>
</dbReference>
<comment type="subcellular location">
    <subcellularLocation>
        <location evidence="1">Membrane</location>
        <topology evidence="1">Multi-pass membrane protein</topology>
    </subcellularLocation>
</comment>
<evidence type="ECO:0000313" key="9">
    <source>
        <dbReference type="EMBL" id="QDZ03352.1"/>
    </source>
</evidence>
<dbReference type="PANTHER" id="PTHR43840">
    <property type="entry name" value="MITOCHONDRIAL METAL TRANSPORTER 1-RELATED"/>
    <property type="match status" value="1"/>
</dbReference>
<dbReference type="AlphaFoldDB" id="A0A5B8L6E9"/>
<keyword evidence="3 7" id="KW-0812">Transmembrane</keyword>
<evidence type="ECO:0000256" key="1">
    <source>
        <dbReference type="ARBA" id="ARBA00004141"/>
    </source>
</evidence>
<keyword evidence="4 7" id="KW-1133">Transmembrane helix</keyword>
<name>A0A5B8L6E9_9HYPH</name>
<dbReference type="OrthoDB" id="9806522at2"/>
<dbReference type="InterPro" id="IPR027469">
    <property type="entry name" value="Cation_efflux_TMD_sf"/>
</dbReference>
<dbReference type="InterPro" id="IPR050291">
    <property type="entry name" value="CDF_Transporter"/>
</dbReference>
<evidence type="ECO:0000256" key="4">
    <source>
        <dbReference type="ARBA" id="ARBA00022989"/>
    </source>
</evidence>
<proteinExistence type="predicted"/>
<keyword evidence="5 7" id="KW-0472">Membrane</keyword>
<keyword evidence="2" id="KW-0813">Transport</keyword>
<dbReference type="Proteomes" id="UP000321389">
    <property type="component" value="Chromosome"/>
</dbReference>
<evidence type="ECO:0000256" key="7">
    <source>
        <dbReference type="SAM" id="Phobius"/>
    </source>
</evidence>
<protein>
    <submittedName>
        <fullName evidence="9">Cation transporter</fullName>
    </submittedName>
</protein>
<dbReference type="Pfam" id="PF01545">
    <property type="entry name" value="Cation_efflux"/>
    <property type="match status" value="1"/>
</dbReference>
<dbReference type="Gene3D" id="1.20.1510.10">
    <property type="entry name" value="Cation efflux protein transmembrane domain"/>
    <property type="match status" value="1"/>
</dbReference>
<evidence type="ECO:0000256" key="2">
    <source>
        <dbReference type="ARBA" id="ARBA00022448"/>
    </source>
</evidence>
<dbReference type="EMBL" id="CP042301">
    <property type="protein sequence ID" value="QDZ03352.1"/>
    <property type="molecule type" value="Genomic_DNA"/>
</dbReference>
<evidence type="ECO:0000313" key="10">
    <source>
        <dbReference type="Proteomes" id="UP000321389"/>
    </source>
</evidence>
<dbReference type="InterPro" id="IPR058533">
    <property type="entry name" value="Cation_efflux_TM"/>
</dbReference>
<dbReference type="KEGG" id="niy:FQ775_14985"/>
<feature type="compositionally biased region" description="Basic residues" evidence="6">
    <location>
        <begin position="289"/>
        <end position="298"/>
    </location>
</feature>
<feature type="transmembrane region" description="Helical" evidence="7">
    <location>
        <begin position="14"/>
        <end position="32"/>
    </location>
</feature>
<evidence type="ECO:0000256" key="5">
    <source>
        <dbReference type="ARBA" id="ARBA00023136"/>
    </source>
</evidence>
<feature type="transmembrane region" description="Helical" evidence="7">
    <location>
        <begin position="91"/>
        <end position="110"/>
    </location>
</feature>
<dbReference type="SUPFAM" id="SSF161111">
    <property type="entry name" value="Cation efflux protein transmembrane domain-like"/>
    <property type="match status" value="1"/>
</dbReference>
<evidence type="ECO:0000256" key="6">
    <source>
        <dbReference type="SAM" id="MobiDB-lite"/>
    </source>
</evidence>
<sequence>MGLAAGASQTMKSAWIEDLLSMVPAVLFLVSARIERWRPDNRFPYGFHRVGSLAFFASALTLTAVGGLLVYEAADTLLRAARPTIGSVSMFGYDIWLGWVMMAAMAYSVVPPVILGQMKKPLAVITNDKILHTDAAMNAADWRTGLAGMAGLVGIAWGFWWADAVAAGIISVSILADGLANSRTALAELIDGAPRALDNGGLSSTAIRLRERLEADYPGHHVRIRETGRYMRAVLVPDNQPHLDPATADHLLGEDGWRLVEVGVALPSATPRPHTSEVSAPSDSAGLRPGRRGGRHLR</sequence>